<evidence type="ECO:0000313" key="3">
    <source>
        <dbReference type="Proteomes" id="UP001326110"/>
    </source>
</evidence>
<protein>
    <submittedName>
        <fullName evidence="2">Enoyl-CoA hydratase/isomerase</fullName>
        <ecNumber evidence="2">4.2.1.17</ecNumber>
    </submittedName>
</protein>
<dbReference type="SUPFAM" id="SSF52096">
    <property type="entry name" value="ClpP/crotonase"/>
    <property type="match status" value="1"/>
</dbReference>
<dbReference type="GeneID" id="43162492"/>
<keyword evidence="3" id="KW-1185">Reference proteome</keyword>
<dbReference type="CDD" id="cd06558">
    <property type="entry name" value="crotonase-like"/>
    <property type="match status" value="1"/>
</dbReference>
<dbReference type="InterPro" id="IPR029045">
    <property type="entry name" value="ClpP/crotonase-like_dom_sf"/>
</dbReference>
<dbReference type="EC" id="4.2.1.17" evidence="2"/>
<dbReference type="Proteomes" id="UP001326110">
    <property type="component" value="Chromosome"/>
</dbReference>
<dbReference type="EMBL" id="CP140152">
    <property type="protein sequence ID" value="WQH06621.1"/>
    <property type="molecule type" value="Genomic_DNA"/>
</dbReference>
<name>A0ABZ0Y406_9BURK</name>
<gene>
    <name evidence="2" type="ORF">SR858_09950</name>
</gene>
<evidence type="ECO:0000313" key="2">
    <source>
        <dbReference type="EMBL" id="WQH06621.1"/>
    </source>
</evidence>
<keyword evidence="2" id="KW-0456">Lyase</keyword>
<accession>A0ABZ0Y406</accession>
<dbReference type="InterPro" id="IPR051683">
    <property type="entry name" value="Enoyl-CoA_Hydratase/Isomerase"/>
</dbReference>
<dbReference type="GO" id="GO:0004300">
    <property type="term" value="F:enoyl-CoA hydratase activity"/>
    <property type="evidence" value="ECO:0007669"/>
    <property type="project" value="UniProtKB-EC"/>
</dbReference>
<dbReference type="NCBIfam" id="NF005498">
    <property type="entry name" value="PRK07112.1"/>
    <property type="match status" value="1"/>
</dbReference>
<organism evidence="2 3">
    <name type="scientific">Duganella zoogloeoides</name>
    <dbReference type="NCBI Taxonomy" id="75659"/>
    <lineage>
        <taxon>Bacteria</taxon>
        <taxon>Pseudomonadati</taxon>
        <taxon>Pseudomonadota</taxon>
        <taxon>Betaproteobacteria</taxon>
        <taxon>Burkholderiales</taxon>
        <taxon>Oxalobacteraceae</taxon>
        <taxon>Telluria group</taxon>
        <taxon>Duganella</taxon>
    </lineage>
</organism>
<dbReference type="PANTHER" id="PTHR42964:SF1">
    <property type="entry name" value="POLYKETIDE BIOSYNTHESIS ENOYL-COA HYDRATASE PKSH-RELATED"/>
    <property type="match status" value="1"/>
</dbReference>
<proteinExistence type="inferred from homology"/>
<dbReference type="Gene3D" id="3.90.226.10">
    <property type="entry name" value="2-enoyl-CoA Hydratase, Chain A, domain 1"/>
    <property type="match status" value="1"/>
</dbReference>
<dbReference type="PANTHER" id="PTHR42964">
    <property type="entry name" value="ENOYL-COA HYDRATASE"/>
    <property type="match status" value="1"/>
</dbReference>
<evidence type="ECO:0000256" key="1">
    <source>
        <dbReference type="ARBA" id="ARBA00005254"/>
    </source>
</evidence>
<reference evidence="2 3" key="1">
    <citation type="submission" date="2023-11" db="EMBL/GenBank/DDBJ databases">
        <title>MicrobeMod: A computational toolkit for identifying prokaryotic methylation and restriction-modification with nanopore sequencing.</title>
        <authorList>
            <person name="Crits-Christoph A."/>
            <person name="Kang S.C."/>
            <person name="Lee H."/>
            <person name="Ostrov N."/>
        </authorList>
    </citation>
    <scope>NUCLEOTIDE SEQUENCE [LARGE SCALE GENOMIC DNA]</scope>
    <source>
        <strain evidence="2 3">ATCC 25935</strain>
    </source>
</reference>
<dbReference type="RefSeq" id="WP_019920626.1">
    <property type="nucleotide sequence ID" value="NZ_CP140152.1"/>
</dbReference>
<comment type="similarity">
    <text evidence="1">Belongs to the enoyl-CoA hydratase/isomerase family.</text>
</comment>
<dbReference type="InterPro" id="IPR001753">
    <property type="entry name" value="Enoyl-CoA_hydra/iso"/>
</dbReference>
<sequence>MGGLAPAGATVVTRRDGDVCYLQLHRPDAGNAINGALLAECGAVLRDCAAWARVVVIEGLPHVFCPGADLHEAAQSRPDRQAAARSAEALYGLWLRLKRGPFISIAHVRGKVSAGGVGFVAACDLVLCADDATFALPELLFGLMPACVLPFLIERVGSARAHAMILMTQAVSAPQAAAWGLADSTAADSANLLRMHLLRLRLLPRDAIARYKRYAASLDGGLEAARDKAVAANAELFSDPATHDKLARYAATGQFPWEVV</sequence>
<dbReference type="Pfam" id="PF00378">
    <property type="entry name" value="ECH_1"/>
    <property type="match status" value="1"/>
</dbReference>